<feature type="transmembrane region" description="Helical" evidence="1">
    <location>
        <begin position="48"/>
        <end position="68"/>
    </location>
</feature>
<proteinExistence type="predicted"/>
<sequence length="517" mass="60039">MPRTDQYDLEESLLSDGGRQRRPAWLKDNTLLPWASSAGALCAGRFKLVHKLAIIATVFFFVLIIISVSTRSGRKAQQWVKDKVHGSEDYNLDVPPRYRDLIELQRDLPQHNLSLPYPEGETGRYVKFTSQINMLGWNNVFNELLMLTYLAYKSQRGYVFQDYVWKQDYYPWDESKAWEVPSRTPLPALISGPTAGGPWEVGDSAPRAIHQKWWDVVCPKDKIKVIWTHEVKKKYDIHWVKTAKQIFSVWNKILLEEEAQCVEVIAPQRDVEDFGQVFDLWLWGSDRILDIWEEFRDSAVSRLLGTSAVVQRCVDRNLELFRTPQTYKHDPFSRVFAVHVRRGDYIQACTGLATWNSTFYSWNLLPNLPDRFTPPPGGEWGKNTPENTKEYFKHCLPEKDAIIKKINDARNEWEKEVFGSHLKGEHFLNVLYILTNDKSEWMDDFTHQLKSGHGWKIITSNNLVFGNSQEKDVGMAVDMDLARRAAMFMGNGWSSFTSNILHRRLVDGKIPISNRFF</sequence>
<reference evidence="2 3" key="1">
    <citation type="journal article" date="2019" name="Nat. Ecol. Evol.">
        <title>Megaphylogeny resolves global patterns of mushroom evolution.</title>
        <authorList>
            <person name="Varga T."/>
            <person name="Krizsan K."/>
            <person name="Foldi C."/>
            <person name="Dima B."/>
            <person name="Sanchez-Garcia M."/>
            <person name="Sanchez-Ramirez S."/>
            <person name="Szollosi G.J."/>
            <person name="Szarkandi J.G."/>
            <person name="Papp V."/>
            <person name="Albert L."/>
            <person name="Andreopoulos W."/>
            <person name="Angelini C."/>
            <person name="Antonin V."/>
            <person name="Barry K.W."/>
            <person name="Bougher N.L."/>
            <person name="Buchanan P."/>
            <person name="Buyck B."/>
            <person name="Bense V."/>
            <person name="Catcheside P."/>
            <person name="Chovatia M."/>
            <person name="Cooper J."/>
            <person name="Damon W."/>
            <person name="Desjardin D."/>
            <person name="Finy P."/>
            <person name="Geml J."/>
            <person name="Haridas S."/>
            <person name="Hughes K."/>
            <person name="Justo A."/>
            <person name="Karasinski D."/>
            <person name="Kautmanova I."/>
            <person name="Kiss B."/>
            <person name="Kocsube S."/>
            <person name="Kotiranta H."/>
            <person name="LaButti K.M."/>
            <person name="Lechner B.E."/>
            <person name="Liimatainen K."/>
            <person name="Lipzen A."/>
            <person name="Lukacs Z."/>
            <person name="Mihaltcheva S."/>
            <person name="Morgado L.N."/>
            <person name="Niskanen T."/>
            <person name="Noordeloos M.E."/>
            <person name="Ohm R.A."/>
            <person name="Ortiz-Santana B."/>
            <person name="Ovrebo C."/>
            <person name="Racz N."/>
            <person name="Riley R."/>
            <person name="Savchenko A."/>
            <person name="Shiryaev A."/>
            <person name="Soop K."/>
            <person name="Spirin V."/>
            <person name="Szebenyi C."/>
            <person name="Tomsovsky M."/>
            <person name="Tulloss R.E."/>
            <person name="Uehling J."/>
            <person name="Grigoriev I.V."/>
            <person name="Vagvolgyi C."/>
            <person name="Papp T."/>
            <person name="Martin F.M."/>
            <person name="Miettinen O."/>
            <person name="Hibbett D.S."/>
            <person name="Nagy L.G."/>
        </authorList>
    </citation>
    <scope>NUCLEOTIDE SEQUENCE [LARGE SCALE GENOMIC DNA]</scope>
    <source>
        <strain evidence="2 3">FP101781</strain>
    </source>
</reference>
<evidence type="ECO:0000313" key="2">
    <source>
        <dbReference type="EMBL" id="TEB18704.1"/>
    </source>
</evidence>
<evidence type="ECO:0000256" key="1">
    <source>
        <dbReference type="SAM" id="Phobius"/>
    </source>
</evidence>
<protein>
    <submittedName>
        <fullName evidence="2">Uncharacterized protein</fullName>
    </submittedName>
</protein>
<gene>
    <name evidence="2" type="ORF">FA13DRAFT_1803137</name>
</gene>
<dbReference type="EMBL" id="QPFP01000233">
    <property type="protein sequence ID" value="TEB18704.1"/>
    <property type="molecule type" value="Genomic_DNA"/>
</dbReference>
<dbReference type="CDD" id="cd11296">
    <property type="entry name" value="O-FucT_like"/>
    <property type="match status" value="1"/>
</dbReference>
<keyword evidence="3" id="KW-1185">Reference proteome</keyword>
<dbReference type="Proteomes" id="UP000298030">
    <property type="component" value="Unassembled WGS sequence"/>
</dbReference>
<keyword evidence="1" id="KW-1133">Transmembrane helix</keyword>
<keyword evidence="1" id="KW-0472">Membrane</keyword>
<name>A0A4Y7SB86_COPMI</name>
<organism evidence="2 3">
    <name type="scientific">Coprinellus micaceus</name>
    <name type="common">Glistening ink-cap mushroom</name>
    <name type="synonym">Coprinus micaceus</name>
    <dbReference type="NCBI Taxonomy" id="71717"/>
    <lineage>
        <taxon>Eukaryota</taxon>
        <taxon>Fungi</taxon>
        <taxon>Dikarya</taxon>
        <taxon>Basidiomycota</taxon>
        <taxon>Agaricomycotina</taxon>
        <taxon>Agaricomycetes</taxon>
        <taxon>Agaricomycetidae</taxon>
        <taxon>Agaricales</taxon>
        <taxon>Agaricineae</taxon>
        <taxon>Psathyrellaceae</taxon>
        <taxon>Coprinellus</taxon>
    </lineage>
</organism>
<dbReference type="OrthoDB" id="2559662at2759"/>
<comment type="caution">
    <text evidence="2">The sequence shown here is derived from an EMBL/GenBank/DDBJ whole genome shotgun (WGS) entry which is preliminary data.</text>
</comment>
<evidence type="ECO:0000313" key="3">
    <source>
        <dbReference type="Proteomes" id="UP000298030"/>
    </source>
</evidence>
<accession>A0A4Y7SB86</accession>
<dbReference type="AlphaFoldDB" id="A0A4Y7SB86"/>
<dbReference type="Gene3D" id="3.40.50.11350">
    <property type="match status" value="1"/>
</dbReference>
<keyword evidence="1" id="KW-0812">Transmembrane</keyword>